<dbReference type="Pfam" id="PF02601">
    <property type="entry name" value="Exonuc_VII_L"/>
    <property type="match status" value="1"/>
</dbReference>
<comment type="subcellular location">
    <subcellularLocation>
        <location evidence="5 6">Cytoplasm</location>
    </subcellularLocation>
</comment>
<evidence type="ECO:0000259" key="8">
    <source>
        <dbReference type="Pfam" id="PF02601"/>
    </source>
</evidence>
<evidence type="ECO:0000256" key="3">
    <source>
        <dbReference type="ARBA" id="ARBA00022801"/>
    </source>
</evidence>
<keyword evidence="1 5" id="KW-0963">Cytoplasm</keyword>
<reference evidence="10 11" key="1">
    <citation type="journal article" date="2011" name="Front. Microbiol.">
        <title>Genomic signatures of strain selection and enhancement in Bacillus atrophaeus var. globigii, a historical biowarfare simulant.</title>
        <authorList>
            <person name="Gibbons H.S."/>
            <person name="Broomall S.M."/>
            <person name="McNew L.A."/>
            <person name="Daligault H."/>
            <person name="Chapman C."/>
            <person name="Bruce D."/>
            <person name="Karavis M."/>
            <person name="Krepps M."/>
            <person name="McGregor P.A."/>
            <person name="Hong C."/>
            <person name="Park K.H."/>
            <person name="Akmal A."/>
            <person name="Feldman A."/>
            <person name="Lin J.S."/>
            <person name="Chang W.E."/>
            <person name="Higgs B.W."/>
            <person name="Demirev P."/>
            <person name="Lindquist J."/>
            <person name="Liem A."/>
            <person name="Fochler E."/>
            <person name="Read T.D."/>
            <person name="Tapia R."/>
            <person name="Johnson S."/>
            <person name="Bishop-Lilly K.A."/>
            <person name="Detter C."/>
            <person name="Han C."/>
            <person name="Sozhamannan S."/>
            <person name="Rosenzweig C.N."/>
            <person name="Skowronski E.W."/>
        </authorList>
    </citation>
    <scope>NUCLEOTIDE SEQUENCE [LARGE SCALE GENOMIC DNA]</scope>
    <source>
        <strain evidence="10 11">GYP-17</strain>
    </source>
</reference>
<proteinExistence type="inferred from homology"/>
<evidence type="ECO:0000256" key="6">
    <source>
        <dbReference type="RuleBase" id="RU004355"/>
    </source>
</evidence>
<feature type="domain" description="OB-fold nucleic acid binding" evidence="9">
    <location>
        <begin position="20"/>
        <end position="116"/>
    </location>
</feature>
<dbReference type="InterPro" id="IPR003753">
    <property type="entry name" value="Exonuc_VII_L"/>
</dbReference>
<comment type="subunit">
    <text evidence="5">Heterooligomer composed of large and small subunits.</text>
</comment>
<evidence type="ECO:0000256" key="7">
    <source>
        <dbReference type="SAM" id="Coils"/>
    </source>
</evidence>
<keyword evidence="4 5" id="KW-0269">Exonuclease</keyword>
<dbReference type="Proteomes" id="UP000288405">
    <property type="component" value="Unassembled WGS sequence"/>
</dbReference>
<evidence type="ECO:0000256" key="1">
    <source>
        <dbReference type="ARBA" id="ARBA00022490"/>
    </source>
</evidence>
<dbReference type="InterPro" id="IPR025824">
    <property type="entry name" value="OB-fold_nuc-bd_dom"/>
</dbReference>
<dbReference type="EC" id="3.1.11.6" evidence="5"/>
<comment type="catalytic activity">
    <reaction evidence="5 6">
        <text>Exonucleolytic cleavage in either 5'- to 3'- or 3'- to 5'-direction to yield nucleoside 5'-phosphates.</text>
        <dbReference type="EC" id="3.1.11.6"/>
    </reaction>
</comment>
<name>A0A432WGA0_9GAMM</name>
<accession>A0A432WGA0</accession>
<dbReference type="GO" id="GO:0003676">
    <property type="term" value="F:nucleic acid binding"/>
    <property type="evidence" value="ECO:0007669"/>
    <property type="project" value="InterPro"/>
</dbReference>
<dbReference type="InterPro" id="IPR020579">
    <property type="entry name" value="Exonuc_VII_lsu_C"/>
</dbReference>
<keyword evidence="3 5" id="KW-0378">Hydrolase</keyword>
<dbReference type="PANTHER" id="PTHR30008:SF0">
    <property type="entry name" value="EXODEOXYRIBONUCLEASE 7 LARGE SUBUNIT"/>
    <property type="match status" value="1"/>
</dbReference>
<keyword evidence="11" id="KW-1185">Reference proteome</keyword>
<evidence type="ECO:0000256" key="4">
    <source>
        <dbReference type="ARBA" id="ARBA00022839"/>
    </source>
</evidence>
<evidence type="ECO:0000313" key="11">
    <source>
        <dbReference type="Proteomes" id="UP000288405"/>
    </source>
</evidence>
<evidence type="ECO:0000313" key="10">
    <source>
        <dbReference type="EMBL" id="RUO32783.1"/>
    </source>
</evidence>
<dbReference type="GO" id="GO:0006308">
    <property type="term" value="P:DNA catabolic process"/>
    <property type="evidence" value="ECO:0007669"/>
    <property type="project" value="UniProtKB-UniRule"/>
</dbReference>
<dbReference type="AlphaFoldDB" id="A0A432WGA0"/>
<feature type="domain" description="Exonuclease VII large subunit C-terminal" evidence="8">
    <location>
        <begin position="140"/>
        <end position="453"/>
    </location>
</feature>
<evidence type="ECO:0000256" key="5">
    <source>
        <dbReference type="HAMAP-Rule" id="MF_00378"/>
    </source>
</evidence>
<protein>
    <recommendedName>
        <fullName evidence="5">Exodeoxyribonuclease 7 large subunit</fullName>
        <ecNumber evidence="5">3.1.11.6</ecNumber>
    </recommendedName>
    <alternativeName>
        <fullName evidence="5">Exodeoxyribonuclease VII large subunit</fullName>
        <shortName evidence="5">Exonuclease VII large subunit</shortName>
    </alternativeName>
</protein>
<keyword evidence="7" id="KW-0175">Coiled coil</keyword>
<evidence type="ECO:0000259" key="9">
    <source>
        <dbReference type="Pfam" id="PF13742"/>
    </source>
</evidence>
<sequence length="461" mass="52234">MFSDDWDDLTPAPREDRKVLTVSGLNRQVRQLLERQWGSLWLVGEISNFSAPGSGHWYFTLKDEQAQIRAAMFRGNNMRVRLPNGQRPGNGMQVMVRAKISLYEPRGDYQLIVEHLEPAGEGLLQQQFEALKRQLTHEGLFAPERKKRLPERIRTLGVITSPTGAAIRDVLTVLRRRDPSLHVIIYPSQVQGADAAQQLRQALATAIRRNEVDTILLTRGGGSLEDMWCFNDENLARDIANCPIPTVSAVGHEIDFTIADFVADVRAPTPSAAAELVSQDQSESRRHLMLITARLARSAQQYLRQTQLRWQHAQQRLQPLSPQQRLQTQAQLLDELVRRAERAIQRSVAAQRQRVEQQQRSLDKGHLAKRVQELKLQQERLLQQGKRAIVNQLNQSNSRFRASQQALSLVSPLNTLSRGYTITFNQDGQIVRQATALQPGDTLRTRFAEGEVISTVKKING</sequence>
<dbReference type="NCBIfam" id="TIGR00237">
    <property type="entry name" value="xseA"/>
    <property type="match status" value="1"/>
</dbReference>
<dbReference type="CDD" id="cd04489">
    <property type="entry name" value="ExoVII_LU_OBF"/>
    <property type="match status" value="1"/>
</dbReference>
<dbReference type="PANTHER" id="PTHR30008">
    <property type="entry name" value="EXODEOXYRIBONUCLEASE 7 LARGE SUBUNIT"/>
    <property type="match status" value="1"/>
</dbReference>
<comment type="function">
    <text evidence="5">Bidirectionally degrades single-stranded DNA into large acid-insoluble oligonucleotides, which are then degraded further into small acid-soluble oligonucleotides.</text>
</comment>
<dbReference type="GO" id="GO:0009318">
    <property type="term" value="C:exodeoxyribonuclease VII complex"/>
    <property type="evidence" value="ECO:0007669"/>
    <property type="project" value="UniProtKB-UniRule"/>
</dbReference>
<dbReference type="OrthoDB" id="9802795at2"/>
<dbReference type="Pfam" id="PF13742">
    <property type="entry name" value="tRNA_anti_2"/>
    <property type="match status" value="1"/>
</dbReference>
<comment type="caution">
    <text evidence="10">The sequence shown here is derived from an EMBL/GenBank/DDBJ whole genome shotgun (WGS) entry which is preliminary data.</text>
</comment>
<gene>
    <name evidence="5" type="primary">xseA</name>
    <name evidence="10" type="ORF">CWE11_07040</name>
</gene>
<comment type="similarity">
    <text evidence="5 6">Belongs to the XseA family.</text>
</comment>
<organism evidence="10 11">
    <name type="scientific">Aliidiomarina sanyensis</name>
    <dbReference type="NCBI Taxonomy" id="1249555"/>
    <lineage>
        <taxon>Bacteria</taxon>
        <taxon>Pseudomonadati</taxon>
        <taxon>Pseudomonadota</taxon>
        <taxon>Gammaproteobacteria</taxon>
        <taxon>Alteromonadales</taxon>
        <taxon>Idiomarinaceae</taxon>
        <taxon>Aliidiomarina</taxon>
    </lineage>
</organism>
<keyword evidence="2 5" id="KW-0540">Nuclease</keyword>
<dbReference type="HAMAP" id="MF_00378">
    <property type="entry name" value="Exonuc_7_L"/>
    <property type="match status" value="1"/>
</dbReference>
<dbReference type="GO" id="GO:0005737">
    <property type="term" value="C:cytoplasm"/>
    <property type="evidence" value="ECO:0007669"/>
    <property type="project" value="UniProtKB-SubCell"/>
</dbReference>
<dbReference type="EMBL" id="PIPM01000006">
    <property type="protein sequence ID" value="RUO32783.1"/>
    <property type="molecule type" value="Genomic_DNA"/>
</dbReference>
<evidence type="ECO:0000256" key="2">
    <source>
        <dbReference type="ARBA" id="ARBA00022722"/>
    </source>
</evidence>
<dbReference type="GO" id="GO:0008855">
    <property type="term" value="F:exodeoxyribonuclease VII activity"/>
    <property type="evidence" value="ECO:0007669"/>
    <property type="project" value="UniProtKB-UniRule"/>
</dbReference>
<dbReference type="RefSeq" id="WP_126776910.1">
    <property type="nucleotide sequence ID" value="NZ_PIPM01000006.1"/>
</dbReference>
<feature type="coiled-coil region" evidence="7">
    <location>
        <begin position="323"/>
        <end position="353"/>
    </location>
</feature>